<proteinExistence type="predicted"/>
<dbReference type="GO" id="GO:0043164">
    <property type="term" value="P:Gram-negative-bacterium-type cell wall biogenesis"/>
    <property type="evidence" value="ECO:0007669"/>
    <property type="project" value="TreeGrafter"/>
</dbReference>
<dbReference type="Pfam" id="PF02698">
    <property type="entry name" value="DUF218"/>
    <property type="match status" value="1"/>
</dbReference>
<evidence type="ECO:0000313" key="2">
    <source>
        <dbReference type="EMBL" id="TYB81495.1"/>
    </source>
</evidence>
<dbReference type="InterPro" id="IPR014729">
    <property type="entry name" value="Rossmann-like_a/b/a_fold"/>
</dbReference>
<organism evidence="2 3">
    <name type="scientific">Maritimibacter fusiformis</name>
    <dbReference type="NCBI Taxonomy" id="2603819"/>
    <lineage>
        <taxon>Bacteria</taxon>
        <taxon>Pseudomonadati</taxon>
        <taxon>Pseudomonadota</taxon>
        <taxon>Alphaproteobacteria</taxon>
        <taxon>Rhodobacterales</taxon>
        <taxon>Roseobacteraceae</taxon>
        <taxon>Maritimibacter</taxon>
    </lineage>
</organism>
<keyword evidence="3" id="KW-1185">Reference proteome</keyword>
<dbReference type="RefSeq" id="WP_148377890.1">
    <property type="nucleotide sequence ID" value="NZ_VSIY01000006.1"/>
</dbReference>
<gene>
    <name evidence="2" type="ORF">FVF75_10345</name>
</gene>
<dbReference type="PANTHER" id="PTHR30336">
    <property type="entry name" value="INNER MEMBRANE PROTEIN, PROBABLE PERMEASE"/>
    <property type="match status" value="1"/>
</dbReference>
<dbReference type="CDD" id="cd06259">
    <property type="entry name" value="YdcF-like"/>
    <property type="match status" value="1"/>
</dbReference>
<dbReference type="GO" id="GO:0000270">
    <property type="term" value="P:peptidoglycan metabolic process"/>
    <property type="evidence" value="ECO:0007669"/>
    <property type="project" value="TreeGrafter"/>
</dbReference>
<feature type="domain" description="DUF218" evidence="1">
    <location>
        <begin position="40"/>
        <end position="159"/>
    </location>
</feature>
<dbReference type="AlphaFoldDB" id="A0A5D0RL30"/>
<dbReference type="Gene3D" id="3.40.50.620">
    <property type="entry name" value="HUPs"/>
    <property type="match status" value="1"/>
</dbReference>
<dbReference type="GO" id="GO:0005886">
    <property type="term" value="C:plasma membrane"/>
    <property type="evidence" value="ECO:0007669"/>
    <property type="project" value="TreeGrafter"/>
</dbReference>
<comment type="caution">
    <text evidence="2">The sequence shown here is derived from an EMBL/GenBank/DDBJ whole genome shotgun (WGS) entry which is preliminary data.</text>
</comment>
<dbReference type="InterPro" id="IPR051599">
    <property type="entry name" value="Cell_Envelope_Assoc"/>
</dbReference>
<name>A0A5D0RL30_9RHOB</name>
<accession>A0A5D0RL30</accession>
<sequence>MGVIRKGAIAALVAFVAGAAVTLGSAYFSPSCDSIAGRFDVIVVPGAGFEDGDLNADARDRIDAAIALFDRGAAPRLHLTGGGWDGMTGGGLMQARAVAAGIPIEAISAETLSASTLQNALFSKPFLEDTPQILLVTEGFHVWRAWLSFSWAGLTPEVACASSAFSVYGRRGTIVMAATGSVKLWGNALRAGVWGILGMIGLQSRVSVDMLA</sequence>
<dbReference type="EMBL" id="VSIY01000006">
    <property type="protein sequence ID" value="TYB81495.1"/>
    <property type="molecule type" value="Genomic_DNA"/>
</dbReference>
<dbReference type="Proteomes" id="UP000322080">
    <property type="component" value="Unassembled WGS sequence"/>
</dbReference>
<evidence type="ECO:0000313" key="3">
    <source>
        <dbReference type="Proteomes" id="UP000322080"/>
    </source>
</evidence>
<dbReference type="InterPro" id="IPR003848">
    <property type="entry name" value="DUF218"/>
</dbReference>
<evidence type="ECO:0000259" key="1">
    <source>
        <dbReference type="Pfam" id="PF02698"/>
    </source>
</evidence>
<reference evidence="2 3" key="1">
    <citation type="submission" date="2019-08" db="EMBL/GenBank/DDBJ databases">
        <title>Identification of a novel species of the genus Boseongicola.</title>
        <authorList>
            <person name="Zhang X.-Q."/>
        </authorList>
    </citation>
    <scope>NUCLEOTIDE SEQUENCE [LARGE SCALE GENOMIC DNA]</scope>
    <source>
        <strain evidence="2 3">HY14</strain>
    </source>
</reference>
<protein>
    <submittedName>
        <fullName evidence="2">YdcF family protein</fullName>
    </submittedName>
</protein>
<dbReference type="PANTHER" id="PTHR30336:SF4">
    <property type="entry name" value="ENVELOPE BIOGENESIS FACTOR ELYC"/>
    <property type="match status" value="1"/>
</dbReference>